<dbReference type="SUPFAM" id="SSF49879">
    <property type="entry name" value="SMAD/FHA domain"/>
    <property type="match status" value="1"/>
</dbReference>
<name>A0A6G0J2Y0_LARCR</name>
<keyword evidence="4 9" id="KW-0812">Transmembrane</keyword>
<evidence type="ECO:0000313" key="12">
    <source>
        <dbReference type="EMBL" id="KAE8298125.1"/>
    </source>
</evidence>
<evidence type="ECO:0000256" key="6">
    <source>
        <dbReference type="ARBA" id="ARBA00023136"/>
    </source>
</evidence>
<feature type="compositionally biased region" description="Acidic residues" evidence="8">
    <location>
        <begin position="383"/>
        <end position="399"/>
    </location>
</feature>
<evidence type="ECO:0000256" key="8">
    <source>
        <dbReference type="SAM" id="MobiDB-lite"/>
    </source>
</evidence>
<feature type="compositionally biased region" description="Basic and acidic residues" evidence="8">
    <location>
        <begin position="320"/>
        <end position="337"/>
    </location>
</feature>
<evidence type="ECO:0000256" key="7">
    <source>
        <dbReference type="ARBA" id="ARBA00023329"/>
    </source>
</evidence>
<gene>
    <name evidence="12" type="ORF">D5F01_LYC02613</name>
</gene>
<feature type="transmembrane region" description="Helical" evidence="9">
    <location>
        <begin position="847"/>
        <end position="867"/>
    </location>
</feature>
<evidence type="ECO:0000256" key="9">
    <source>
        <dbReference type="SAM" id="Phobius"/>
    </source>
</evidence>
<comment type="caution">
    <text evidence="12">The sequence shown here is derived from an EMBL/GenBank/DDBJ whole genome shotgun (WGS) entry which is preliminary data.</text>
</comment>
<feature type="domain" description="FHA" evidence="10">
    <location>
        <begin position="456"/>
        <end position="509"/>
    </location>
</feature>
<dbReference type="Pfam" id="PF00498">
    <property type="entry name" value="FHA"/>
    <property type="match status" value="1"/>
</dbReference>
<protein>
    <submittedName>
        <fullName evidence="12">Angiogenic factor with G patch and FHA domains 1 Angiogenic factor VG5Q</fullName>
    </submittedName>
</protein>
<feature type="compositionally biased region" description="Low complexity" evidence="8">
    <location>
        <begin position="400"/>
        <end position="413"/>
    </location>
</feature>
<dbReference type="AlphaFoldDB" id="A0A6G0J2Y0"/>
<dbReference type="InterPro" id="IPR000467">
    <property type="entry name" value="G_patch_dom"/>
</dbReference>
<dbReference type="InterPro" id="IPR008984">
    <property type="entry name" value="SMAD_FHA_dom_sf"/>
</dbReference>
<keyword evidence="5 9" id="KW-1133">Transmembrane helix</keyword>
<feature type="region of interest" description="Disordered" evidence="8">
    <location>
        <begin position="605"/>
        <end position="643"/>
    </location>
</feature>
<dbReference type="Pfam" id="PF17780">
    <property type="entry name" value="OCRE"/>
    <property type="match status" value="1"/>
</dbReference>
<dbReference type="GO" id="GO:0032051">
    <property type="term" value="F:clathrin light chain binding"/>
    <property type="evidence" value="ECO:0007669"/>
    <property type="project" value="InterPro"/>
</dbReference>
<proteinExistence type="inferred from homology"/>
<feature type="region of interest" description="Disordered" evidence="8">
    <location>
        <begin position="42"/>
        <end position="88"/>
    </location>
</feature>
<keyword evidence="6 9" id="KW-0472">Membrane</keyword>
<dbReference type="SMART" id="SM00240">
    <property type="entry name" value="FHA"/>
    <property type="match status" value="1"/>
</dbReference>
<evidence type="ECO:0000259" key="10">
    <source>
        <dbReference type="PROSITE" id="PS50006"/>
    </source>
</evidence>
<evidence type="ECO:0000256" key="1">
    <source>
        <dbReference type="ARBA" id="ARBA00004156"/>
    </source>
</evidence>
<feature type="domain" description="G-patch" evidence="11">
    <location>
        <begin position="640"/>
        <end position="686"/>
    </location>
</feature>
<feature type="compositionally biased region" description="Polar residues" evidence="8">
    <location>
        <begin position="152"/>
        <end position="162"/>
    </location>
</feature>
<dbReference type="InterPro" id="IPR053027">
    <property type="entry name" value="AGGF1"/>
</dbReference>
<dbReference type="InterPro" id="IPR041591">
    <property type="entry name" value="OCRE"/>
</dbReference>
<dbReference type="GO" id="GO:0048268">
    <property type="term" value="P:clathrin coat assembly"/>
    <property type="evidence" value="ECO:0007669"/>
    <property type="project" value="InterPro"/>
</dbReference>
<dbReference type="EMBL" id="REGW02000003">
    <property type="protein sequence ID" value="KAE8298125.1"/>
    <property type="molecule type" value="Genomic_DNA"/>
</dbReference>
<feature type="compositionally biased region" description="Basic and acidic residues" evidence="8">
    <location>
        <begin position="78"/>
        <end position="88"/>
    </location>
</feature>
<evidence type="ECO:0000256" key="3">
    <source>
        <dbReference type="ARBA" id="ARBA00007767"/>
    </source>
</evidence>
<comment type="similarity">
    <text evidence="3">Belongs to the NSG family.</text>
</comment>
<comment type="subcellular location">
    <subcellularLocation>
        <location evidence="1">Cytoplasmic vesicle membrane</location>
    </subcellularLocation>
    <subcellularLocation>
        <location evidence="2">Membrane</location>
        <topology evidence="2">Single-pass membrane protein</topology>
    </subcellularLocation>
</comment>
<dbReference type="GO" id="GO:0003676">
    <property type="term" value="F:nucleic acid binding"/>
    <property type="evidence" value="ECO:0007669"/>
    <property type="project" value="InterPro"/>
</dbReference>
<dbReference type="Proteomes" id="UP000424527">
    <property type="component" value="Unassembled WGS sequence"/>
</dbReference>
<dbReference type="Gene3D" id="2.60.200.20">
    <property type="match status" value="1"/>
</dbReference>
<feature type="region of interest" description="Disordered" evidence="8">
    <location>
        <begin position="716"/>
        <end position="739"/>
    </location>
</feature>
<dbReference type="Pfam" id="PF01585">
    <property type="entry name" value="G-patch"/>
    <property type="match status" value="1"/>
</dbReference>
<dbReference type="GO" id="GO:0001570">
    <property type="term" value="P:vasculogenesis"/>
    <property type="evidence" value="ECO:0007669"/>
    <property type="project" value="TreeGrafter"/>
</dbReference>
<keyword evidence="7" id="KW-0968">Cytoplasmic vesicle</keyword>
<dbReference type="CDD" id="cd22686">
    <property type="entry name" value="FHA_AGGF1"/>
    <property type="match status" value="1"/>
</dbReference>
<dbReference type="SMART" id="SM00443">
    <property type="entry name" value="G_patch"/>
    <property type="match status" value="1"/>
</dbReference>
<reference evidence="12 13" key="1">
    <citation type="submission" date="2019-07" db="EMBL/GenBank/DDBJ databases">
        <title>Chromosome genome assembly for large yellow croaker.</title>
        <authorList>
            <person name="Xiao S."/>
        </authorList>
    </citation>
    <scope>NUCLEOTIDE SEQUENCE [LARGE SCALE GENOMIC DNA]</scope>
    <source>
        <strain evidence="12">JMULYC20181020</strain>
        <tissue evidence="12">Muscle</tissue>
    </source>
</reference>
<feature type="compositionally biased region" description="Basic and acidic residues" evidence="8">
    <location>
        <begin position="625"/>
        <end position="643"/>
    </location>
</feature>
<evidence type="ECO:0000313" key="13">
    <source>
        <dbReference type="Proteomes" id="UP000424527"/>
    </source>
</evidence>
<dbReference type="CDD" id="cd16164">
    <property type="entry name" value="OCRE_VG5Q"/>
    <property type="match status" value="1"/>
</dbReference>
<keyword evidence="13" id="KW-1185">Reference proteome</keyword>
<dbReference type="InterPro" id="IPR000253">
    <property type="entry name" value="FHA_dom"/>
</dbReference>
<organism evidence="12 13">
    <name type="scientific">Larimichthys crocea</name>
    <name type="common">Large yellow croaker</name>
    <name type="synonym">Pseudosciaena crocea</name>
    <dbReference type="NCBI Taxonomy" id="215358"/>
    <lineage>
        <taxon>Eukaryota</taxon>
        <taxon>Metazoa</taxon>
        <taxon>Chordata</taxon>
        <taxon>Craniata</taxon>
        <taxon>Vertebrata</taxon>
        <taxon>Euteleostomi</taxon>
        <taxon>Actinopterygii</taxon>
        <taxon>Neopterygii</taxon>
        <taxon>Teleostei</taxon>
        <taxon>Neoteleostei</taxon>
        <taxon>Acanthomorphata</taxon>
        <taxon>Eupercaria</taxon>
        <taxon>Sciaenidae</taxon>
        <taxon>Larimichthys</taxon>
    </lineage>
</organism>
<dbReference type="Pfam" id="PF06387">
    <property type="entry name" value="Calcyon"/>
    <property type="match status" value="1"/>
</dbReference>
<sequence length="949" mass="106578">MENEDGEKDTESEEAELRLRVQSLKKELHECRAELAKLQKQLSQSERLQRSTESYNEDLRKQVDQLSAEIHERKKKDRDRVSRETQTEEHVWTETDYYNYYYGGYDQNQEASYSQEALNTDAAAVEAAAVDAADVSEAAEVSTPNEAAAPDVSSQPDNSVPATTEEADGGSIADMLRATAEEAMTQTGFVFDETTGMYYDHSTGFYYDSASQLYYDANTGFYYYYDAESGRYQFHSRIEVPTAQTAAELCQDKSTGEKKGKKLKKGFKKAAHQDDKVQEDIILDGVKLEEEEIDWVEQQTTKRTTESRKLKRRSRSPDVAPRRKDSSKHREESDKSSSKRKKQRNGSHCDDKGRSKKKKKKSKSKKQKKKKSPALSDNSEGNSEPEEGEITESEKEEWESTPSVSSSSSSPSKESPESDMEIQNQEVWPPCVRVTVVRSPVLQVGTLFIITADSPATIGREKDMDHAVRIPEIGVSKFHAEVHFDQEQQCYMLVDQGSQNGTVINGNRILQPKTKCEPHALMHGDEVKMGETVLSFHIHSGTDTCDGCEPGQVMAHIGKHRREEQTGPTLTKEDKEALRQKELKQMKAKYGLQSNEFEEAKALRKSKYKDRAESRRQTVGSEGVFQRDDAPASVHEEISEVNKGRKMLEKMGWKKGEGLGKEGTGMKDPIQLKIRKSQSGLGAGAAMSLDDVSMTRSKSQKNWEKARERFADSCQPDMVSAKTQKNQSPKAWRWSNKISTSGDRTPFEKTLLGCTGLCIFRAGKMVKLGNNFSEKNNGKVVSEDGFDTIPLITPLDASQLQFPPPDKVVVKTKADYDGEGKKGKLRSPKIAEFSISIIEGVSERLKVTLLVICALAFLVCVVFLVVYKVYQYEQPCPDSFIYTQGRCMPAGMYGNYPPQGPGGRGRLFTLINHYNIAKQTITRSVSPWMTIMSEEKVTQQETETAQKLA</sequence>
<accession>A0A6G0J2Y0</accession>
<evidence type="ECO:0000256" key="2">
    <source>
        <dbReference type="ARBA" id="ARBA00004167"/>
    </source>
</evidence>
<dbReference type="InterPro" id="IPR009431">
    <property type="entry name" value="NSG"/>
</dbReference>
<dbReference type="GO" id="GO:0030659">
    <property type="term" value="C:cytoplasmic vesicle membrane"/>
    <property type="evidence" value="ECO:0007669"/>
    <property type="project" value="UniProtKB-SubCell"/>
</dbReference>
<dbReference type="PANTHER" id="PTHR23106">
    <property type="entry name" value="ANGIOGENIC FACTOR WITH G PATCH AND FHA DOMAINS 1"/>
    <property type="match status" value="1"/>
</dbReference>
<feature type="region of interest" description="Disordered" evidence="8">
    <location>
        <begin position="135"/>
        <end position="170"/>
    </location>
</feature>
<evidence type="ECO:0000256" key="5">
    <source>
        <dbReference type="ARBA" id="ARBA00022989"/>
    </source>
</evidence>
<dbReference type="PROSITE" id="PS50006">
    <property type="entry name" value="FHA_DOMAIN"/>
    <property type="match status" value="1"/>
</dbReference>
<evidence type="ECO:0000259" key="11">
    <source>
        <dbReference type="PROSITE" id="PS50174"/>
    </source>
</evidence>
<feature type="compositionally biased region" description="Polar residues" evidence="8">
    <location>
        <begin position="42"/>
        <end position="54"/>
    </location>
</feature>
<feature type="compositionally biased region" description="Basic residues" evidence="8">
    <location>
        <begin position="354"/>
        <end position="372"/>
    </location>
</feature>
<dbReference type="InterPro" id="IPR035624">
    <property type="entry name" value="AGGF1_OCRE"/>
</dbReference>
<evidence type="ECO:0000256" key="4">
    <source>
        <dbReference type="ARBA" id="ARBA00022692"/>
    </source>
</evidence>
<dbReference type="PANTHER" id="PTHR23106:SF24">
    <property type="entry name" value="ANGIOGENIC FACTOR WITH G PATCH AND FHA DOMAINS 1"/>
    <property type="match status" value="1"/>
</dbReference>
<feature type="region of interest" description="Disordered" evidence="8">
    <location>
        <begin position="299"/>
        <end position="424"/>
    </location>
</feature>
<dbReference type="PROSITE" id="PS50174">
    <property type="entry name" value="G_PATCH"/>
    <property type="match status" value="1"/>
</dbReference>